<dbReference type="PANTHER" id="PTHR43643">
    <property type="entry name" value="HISTIDINOL-PHOSPHATE AMINOTRANSFERASE 2"/>
    <property type="match status" value="1"/>
</dbReference>
<dbReference type="PROSITE" id="PS00599">
    <property type="entry name" value="AA_TRANSFER_CLASS_2"/>
    <property type="match status" value="1"/>
</dbReference>
<evidence type="ECO:0000256" key="9">
    <source>
        <dbReference type="HAMAP-Rule" id="MF_01023"/>
    </source>
</evidence>
<dbReference type="InterPro" id="IPR015422">
    <property type="entry name" value="PyrdxlP-dep_Trfase_small"/>
</dbReference>
<evidence type="ECO:0000256" key="2">
    <source>
        <dbReference type="ARBA" id="ARBA00005011"/>
    </source>
</evidence>
<dbReference type="EC" id="2.6.1.9" evidence="9"/>
<dbReference type="Gene3D" id="3.40.640.10">
    <property type="entry name" value="Type I PLP-dependent aspartate aminotransferase-like (Major domain)"/>
    <property type="match status" value="1"/>
</dbReference>
<evidence type="ECO:0000256" key="5">
    <source>
        <dbReference type="ARBA" id="ARBA00022576"/>
    </source>
</evidence>
<comment type="catalytic activity">
    <reaction evidence="8 9">
        <text>L-histidinol phosphate + 2-oxoglutarate = 3-(imidazol-4-yl)-2-oxopropyl phosphate + L-glutamate</text>
        <dbReference type="Rhea" id="RHEA:23744"/>
        <dbReference type="ChEBI" id="CHEBI:16810"/>
        <dbReference type="ChEBI" id="CHEBI:29985"/>
        <dbReference type="ChEBI" id="CHEBI:57766"/>
        <dbReference type="ChEBI" id="CHEBI:57980"/>
        <dbReference type="EC" id="2.6.1.9"/>
    </reaction>
</comment>
<dbReference type="PANTHER" id="PTHR43643:SF3">
    <property type="entry name" value="HISTIDINOL-PHOSPHATE AMINOTRANSFERASE"/>
    <property type="match status" value="1"/>
</dbReference>
<dbReference type="Proteomes" id="UP001499988">
    <property type="component" value="Unassembled WGS sequence"/>
</dbReference>
<comment type="subunit">
    <text evidence="4 9">Homodimer.</text>
</comment>
<reference evidence="12" key="1">
    <citation type="journal article" date="2019" name="Int. J. Syst. Evol. Microbiol.">
        <title>The Global Catalogue of Microorganisms (GCM) 10K type strain sequencing project: providing services to taxonomists for standard genome sequencing and annotation.</title>
        <authorList>
            <consortium name="The Broad Institute Genomics Platform"/>
            <consortium name="The Broad Institute Genome Sequencing Center for Infectious Disease"/>
            <person name="Wu L."/>
            <person name="Ma J."/>
        </authorList>
    </citation>
    <scope>NUCLEOTIDE SEQUENCE [LARGE SCALE GENOMIC DNA]</scope>
    <source>
        <strain evidence="12">JCM 18401</strain>
    </source>
</reference>
<dbReference type="Gene3D" id="3.90.1150.10">
    <property type="entry name" value="Aspartate Aminotransferase, domain 1"/>
    <property type="match status" value="1"/>
</dbReference>
<evidence type="ECO:0000256" key="4">
    <source>
        <dbReference type="ARBA" id="ARBA00011738"/>
    </source>
</evidence>
<evidence type="ECO:0000256" key="7">
    <source>
        <dbReference type="ARBA" id="ARBA00022898"/>
    </source>
</evidence>
<name>A0ABP9FKH5_9GAMM</name>
<keyword evidence="7 9" id="KW-0663">Pyridoxal phosphate</keyword>
<keyword evidence="9" id="KW-0028">Amino-acid biosynthesis</keyword>
<evidence type="ECO:0000256" key="8">
    <source>
        <dbReference type="ARBA" id="ARBA00047481"/>
    </source>
</evidence>
<dbReference type="InterPro" id="IPR015424">
    <property type="entry name" value="PyrdxlP-dep_Trfase"/>
</dbReference>
<proteinExistence type="inferred from homology"/>
<dbReference type="InterPro" id="IPR005861">
    <property type="entry name" value="HisP_aminotrans"/>
</dbReference>
<evidence type="ECO:0000259" key="10">
    <source>
        <dbReference type="Pfam" id="PF00155"/>
    </source>
</evidence>
<comment type="cofactor">
    <cofactor evidence="1 9">
        <name>pyridoxal 5'-phosphate</name>
        <dbReference type="ChEBI" id="CHEBI:597326"/>
    </cofactor>
</comment>
<feature type="modified residue" description="N6-(pyridoxal phosphate)lysine" evidence="9">
    <location>
        <position position="228"/>
    </location>
</feature>
<dbReference type="Pfam" id="PF00155">
    <property type="entry name" value="Aminotran_1_2"/>
    <property type="match status" value="1"/>
</dbReference>
<dbReference type="CDD" id="cd00609">
    <property type="entry name" value="AAT_like"/>
    <property type="match status" value="1"/>
</dbReference>
<evidence type="ECO:0000313" key="11">
    <source>
        <dbReference type="EMBL" id="GAA4902904.1"/>
    </source>
</evidence>
<accession>A0ABP9FKH5</accession>
<evidence type="ECO:0000256" key="3">
    <source>
        <dbReference type="ARBA" id="ARBA00007970"/>
    </source>
</evidence>
<evidence type="ECO:0000313" key="12">
    <source>
        <dbReference type="Proteomes" id="UP001499988"/>
    </source>
</evidence>
<comment type="similarity">
    <text evidence="3 9">Belongs to the class-II pyridoxal-phosphate-dependent aminotransferase family. Histidinol-phosphate aminotransferase subfamily.</text>
</comment>
<gene>
    <name evidence="11" type="primary">hisC_2</name>
    <name evidence="9" type="synonym">hisC</name>
    <name evidence="11" type="ORF">GCM10023333_41290</name>
</gene>
<dbReference type="InterPro" id="IPR050106">
    <property type="entry name" value="HistidinolP_aminotransfase"/>
</dbReference>
<keyword evidence="5 9" id="KW-0032">Aminotransferase</keyword>
<feature type="domain" description="Aminotransferase class I/classII large" evidence="10">
    <location>
        <begin position="36"/>
        <end position="359"/>
    </location>
</feature>
<dbReference type="InterPro" id="IPR004839">
    <property type="entry name" value="Aminotransferase_I/II_large"/>
</dbReference>
<protein>
    <recommendedName>
        <fullName evidence="9">Histidinol-phosphate aminotransferase</fullName>
        <ecNumber evidence="9">2.6.1.9</ecNumber>
    </recommendedName>
    <alternativeName>
        <fullName evidence="9">Imidazole acetol-phosphate transaminase</fullName>
    </alternativeName>
</protein>
<dbReference type="SUPFAM" id="SSF53383">
    <property type="entry name" value="PLP-dependent transferases"/>
    <property type="match status" value="1"/>
</dbReference>
<dbReference type="HAMAP" id="MF_01023">
    <property type="entry name" value="HisC_aminotrans_2"/>
    <property type="match status" value="1"/>
</dbReference>
<dbReference type="EMBL" id="BAABJZ010000106">
    <property type="protein sequence ID" value="GAA4902904.1"/>
    <property type="molecule type" value="Genomic_DNA"/>
</dbReference>
<dbReference type="InterPro" id="IPR001917">
    <property type="entry name" value="Aminotrans_II_pyridoxalP_BS"/>
</dbReference>
<organism evidence="11 12">
    <name type="scientific">Ferrimonas pelagia</name>
    <dbReference type="NCBI Taxonomy" id="1177826"/>
    <lineage>
        <taxon>Bacteria</taxon>
        <taxon>Pseudomonadati</taxon>
        <taxon>Pseudomonadota</taxon>
        <taxon>Gammaproteobacteria</taxon>
        <taxon>Alteromonadales</taxon>
        <taxon>Ferrimonadaceae</taxon>
        <taxon>Ferrimonas</taxon>
    </lineage>
</organism>
<dbReference type="RefSeq" id="WP_345337421.1">
    <property type="nucleotide sequence ID" value="NZ_BAABJZ010000106.1"/>
</dbReference>
<evidence type="ECO:0000256" key="6">
    <source>
        <dbReference type="ARBA" id="ARBA00022679"/>
    </source>
</evidence>
<keyword evidence="6 9" id="KW-0808">Transferase</keyword>
<keyword evidence="12" id="KW-1185">Reference proteome</keyword>
<comment type="caution">
    <text evidence="11">The sequence shown here is derived from an EMBL/GenBank/DDBJ whole genome shotgun (WGS) entry which is preliminary data.</text>
</comment>
<dbReference type="NCBIfam" id="TIGR01141">
    <property type="entry name" value="hisC"/>
    <property type="match status" value="1"/>
</dbReference>
<sequence>MAIDLNALANPGVTGLHPYQPGKPIEELERELGINNIVKLASNENPLGLSAKAQQAIQQATSDLTRYPDANGFYLKQALAEILRCDTAQLTLGNGSNEVLEILFRTFVSPGDEVIFDAHAFIVYALLTQSSGATARAIPSLDWGHDLDAMLAAINDKTRLICIANPNNPTGTYLEPEQLSAFLQQVPEQVLVVLDEAYFEYVPAERRAASVEWLQRYPNLCITRTFSKAYGLAGLRIGYLISSAEMAGLLNRVREPFNCNSLALAAATASLVDQDYVQRSVALNQSEMARFERYFAAKGINYIASLGNFITAELQPASQIYQALLEQGVIVRPIGGYGMPNHLRISVGLPEENDRFMTALEAVLSDTQ</sequence>
<dbReference type="InterPro" id="IPR015421">
    <property type="entry name" value="PyrdxlP-dep_Trfase_major"/>
</dbReference>
<comment type="pathway">
    <text evidence="2 9">Amino-acid biosynthesis; L-histidine biosynthesis; L-histidine from 5-phospho-alpha-D-ribose 1-diphosphate: step 7/9.</text>
</comment>
<keyword evidence="9" id="KW-0368">Histidine biosynthesis</keyword>
<evidence type="ECO:0000256" key="1">
    <source>
        <dbReference type="ARBA" id="ARBA00001933"/>
    </source>
</evidence>